<reference evidence="1 2" key="1">
    <citation type="journal article" date="2014" name="ISME J.">
        <title>Adaptation of an abundant Roseobacter RCA organism to pelagic systems revealed by genomic and transcriptomic analyses.</title>
        <authorList>
            <person name="Voget S."/>
            <person name="Wemheuer B."/>
            <person name="Brinkhoff T."/>
            <person name="Vollmers J."/>
            <person name="Dietrich S."/>
            <person name="Giebel H.A."/>
            <person name="Beardsley C."/>
            <person name="Sardemann C."/>
            <person name="Bakenhus I."/>
            <person name="Billerbeck S."/>
            <person name="Daniel R."/>
            <person name="Simon M."/>
        </authorList>
    </citation>
    <scope>NUCLEOTIDE SEQUENCE [LARGE SCALE GENOMIC DNA]</scope>
    <source>
        <strain evidence="1 2">RCA23</strain>
    </source>
</reference>
<proteinExistence type="predicted"/>
<dbReference type="GeneID" id="93368701"/>
<dbReference type="RefSeq" id="WP_044049860.1">
    <property type="nucleotide sequence ID" value="NZ_CP003984.1"/>
</dbReference>
<keyword evidence="2" id="KW-1185">Reference proteome</keyword>
<dbReference type="AlphaFoldDB" id="A0AAN0RIY4"/>
<accession>A0AAN0RIY4</accession>
<protein>
    <recommendedName>
        <fullName evidence="3">ATPase</fullName>
    </recommendedName>
</protein>
<dbReference type="Proteomes" id="UP000028680">
    <property type="component" value="Chromosome"/>
</dbReference>
<dbReference type="Gene3D" id="3.40.50.300">
    <property type="entry name" value="P-loop containing nucleotide triphosphate hydrolases"/>
    <property type="match status" value="1"/>
</dbReference>
<evidence type="ECO:0008006" key="3">
    <source>
        <dbReference type="Google" id="ProtNLM"/>
    </source>
</evidence>
<organism evidence="1 2">
    <name type="scientific">Planktomarina temperata RCA23</name>
    <dbReference type="NCBI Taxonomy" id="666509"/>
    <lineage>
        <taxon>Bacteria</taxon>
        <taxon>Pseudomonadati</taxon>
        <taxon>Pseudomonadota</taxon>
        <taxon>Alphaproteobacteria</taxon>
        <taxon>Rhodobacterales</taxon>
        <taxon>Paracoccaceae</taxon>
        <taxon>Planktomarina</taxon>
    </lineage>
</organism>
<gene>
    <name evidence="1" type="ORF">RCA23_c15590</name>
</gene>
<evidence type="ECO:0000313" key="1">
    <source>
        <dbReference type="EMBL" id="AII87096.1"/>
    </source>
</evidence>
<dbReference type="EMBL" id="CP003984">
    <property type="protein sequence ID" value="AII87096.1"/>
    <property type="molecule type" value="Genomic_DNA"/>
</dbReference>
<dbReference type="InterPro" id="IPR027417">
    <property type="entry name" value="P-loop_NTPase"/>
</dbReference>
<evidence type="ECO:0000313" key="2">
    <source>
        <dbReference type="Proteomes" id="UP000028680"/>
    </source>
</evidence>
<name>A0AAN0RIY4_9RHOB</name>
<sequence length="296" mass="33475">MIYEDGAKWTEAKQKKALLFAMSGLGKTYISSMLRHRGNWFHYSIDYRIGTRYMGEHIVDNFKKAAMAVPFLAELLRSDSISMSSNITFENLAPLSTYLGKPGDVSKGGIPFDDYCNRQAQHHAAERAALLDTPHFIERASDLYGYDNFICDSGGSICEVVDPWDAADPILTALSENLLMIWIAGSEDHTAELVRRFDLAPKPMCYQPEFLMTCWSDYQRETGVQPDKVNPDDFIRWTYARAMAHRQPRYAQMAKWGITLQANDVQNLKTPQDFEALVAETLDHRAAAPRSNGGED</sequence>
<dbReference type="KEGG" id="ptp:RCA23_c15590"/>